<sequence>MSADADAWLARLQRTLVEGLNDGHAAMVSKDGRVRQLERENSRLAAEVAQLTKESSEARTLYAQAQQQHLTAATDCKRAQERARLLQAQLDAATTAAAAQHEQLRALREGAGAAAAAQQQEALRLQVQIGELRGQLDALRSETAAPSDAQAVAARLQQRLDEAQRDARELQRRNALMGEQLRAAKAGQEQAEEGRREVERAAVELRARLQQQQRQGSGGRRPCLECDALNRHIASLNKQFEEQFATQAAEARRLMEAAEANKEEKRRLRKEVVRLMRAQRLRDAEQLSLQGSEEQGTAGAASGGAATAAGAPRPAKRSKQVQQDQTQQQWQQQQEQQQQQQEQAAKEEDEVVDSEEEAAEGRLRQQRQEQQQRQQGAEEQPQQAAEAPTPRRADEGRQEVESDDPHVGGTQRRLSDATELQGATPPPAKRSDGESPDGSGSRGAANAAAPAQRGGGGGGGGGGGAGGLSDSVDQPPGGAVSPAGVSQPSPQGTPKVPPPRPGVSAATATAVTGRAQSSEPGTAAAAVAMSAPGQLPKRRLPGSTPQPLSAPAEPAGPQAGPAANQARLSSAPGASPSAPQQPRPWQQQLEARRGAPRPGFKFNEVVRGREARDALPAFDCHECRGVYEALRSWEQSQGGLADGALCQFRCREHGDAPAAAAGRAGAAGGQGGGGGGGSGGGGGRADQVLKHASRHRALHKRPETQEGYWDLGFMDSLDSRYVEQQAAARAAQAVRGAGAPAPPQDGFARQAPTFSGDSHF</sequence>
<feature type="coiled-coil region" evidence="4">
    <location>
        <begin position="122"/>
        <end position="215"/>
    </location>
</feature>
<dbReference type="AlphaFoldDB" id="A0A2V0P224"/>
<feature type="compositionally biased region" description="Low complexity" evidence="5">
    <location>
        <begin position="438"/>
        <end position="452"/>
    </location>
</feature>
<accession>A0A2V0P224</accession>
<evidence type="ECO:0000256" key="3">
    <source>
        <dbReference type="ARBA" id="ARBA00023242"/>
    </source>
</evidence>
<feature type="compositionally biased region" description="Low complexity" evidence="5">
    <location>
        <begin position="320"/>
        <end position="343"/>
    </location>
</feature>
<evidence type="ECO:0000256" key="4">
    <source>
        <dbReference type="SAM" id="Coils"/>
    </source>
</evidence>
<dbReference type="PANTHER" id="PTHR45615:SF80">
    <property type="entry name" value="GRIP DOMAIN-CONTAINING PROTEIN"/>
    <property type="match status" value="1"/>
</dbReference>
<feature type="coiled-coil region" evidence="4">
    <location>
        <begin position="27"/>
        <end position="96"/>
    </location>
</feature>
<feature type="region of interest" description="Disordered" evidence="5">
    <location>
        <begin position="661"/>
        <end position="685"/>
    </location>
</feature>
<dbReference type="GO" id="GO:0005634">
    <property type="term" value="C:nucleus"/>
    <property type="evidence" value="ECO:0007669"/>
    <property type="project" value="UniProtKB-SubCell"/>
</dbReference>
<comment type="caution">
    <text evidence="7">The sequence shown here is derived from an EMBL/GenBank/DDBJ whole genome shotgun (WGS) entry which is preliminary data.</text>
</comment>
<proteinExistence type="predicted"/>
<feature type="compositionally biased region" description="Low complexity" evidence="5">
    <location>
        <begin position="550"/>
        <end position="589"/>
    </location>
</feature>
<evidence type="ECO:0000313" key="8">
    <source>
        <dbReference type="Proteomes" id="UP000247498"/>
    </source>
</evidence>
<evidence type="ECO:0000256" key="1">
    <source>
        <dbReference type="ARBA" id="ARBA00004123"/>
    </source>
</evidence>
<dbReference type="GO" id="GO:0006281">
    <property type="term" value="P:DNA repair"/>
    <property type="evidence" value="ECO:0007669"/>
    <property type="project" value="InterPro"/>
</dbReference>
<reference evidence="7 8" key="1">
    <citation type="journal article" date="2018" name="Sci. Rep.">
        <title>Raphidocelis subcapitata (=Pseudokirchneriella subcapitata) provides an insight into genome evolution and environmental adaptations in the Sphaeropleales.</title>
        <authorList>
            <person name="Suzuki S."/>
            <person name="Yamaguchi H."/>
            <person name="Nakajima N."/>
            <person name="Kawachi M."/>
        </authorList>
    </citation>
    <scope>NUCLEOTIDE SEQUENCE [LARGE SCALE GENOMIC DNA]</scope>
    <source>
        <strain evidence="7 8">NIES-35</strain>
    </source>
</reference>
<keyword evidence="4" id="KW-0175">Coiled coil</keyword>
<feature type="compositionally biased region" description="Basic and acidic residues" evidence="5">
    <location>
        <begin position="389"/>
        <end position="406"/>
    </location>
</feature>
<feature type="domain" description="DNA endonuclease activator Ctp1 C-terminal" evidence="6">
    <location>
        <begin position="685"/>
        <end position="713"/>
    </location>
</feature>
<gene>
    <name evidence="7" type="ORF">Rsub_03567</name>
</gene>
<dbReference type="Pfam" id="PF08573">
    <property type="entry name" value="SAE2"/>
    <property type="match status" value="2"/>
</dbReference>
<keyword evidence="8" id="KW-1185">Reference proteome</keyword>
<name>A0A2V0P224_9CHLO</name>
<dbReference type="InterPro" id="IPR013882">
    <property type="entry name" value="Ctp1_C"/>
</dbReference>
<feature type="compositionally biased region" description="Gly residues" evidence="5">
    <location>
        <begin position="665"/>
        <end position="684"/>
    </location>
</feature>
<feature type="coiled-coil region" evidence="4">
    <location>
        <begin position="241"/>
        <end position="278"/>
    </location>
</feature>
<organism evidence="7 8">
    <name type="scientific">Raphidocelis subcapitata</name>
    <dbReference type="NCBI Taxonomy" id="307507"/>
    <lineage>
        <taxon>Eukaryota</taxon>
        <taxon>Viridiplantae</taxon>
        <taxon>Chlorophyta</taxon>
        <taxon>core chlorophytes</taxon>
        <taxon>Chlorophyceae</taxon>
        <taxon>CS clade</taxon>
        <taxon>Sphaeropleales</taxon>
        <taxon>Selenastraceae</taxon>
        <taxon>Raphidocelis</taxon>
    </lineage>
</organism>
<feature type="compositionally biased region" description="Low complexity" evidence="5">
    <location>
        <begin position="368"/>
        <end position="388"/>
    </location>
</feature>
<keyword evidence="3" id="KW-0539">Nucleus</keyword>
<comment type="subcellular location">
    <subcellularLocation>
        <location evidence="1">Nucleus</location>
    </subcellularLocation>
</comment>
<dbReference type="InParanoid" id="A0A2V0P224"/>
<dbReference type="EMBL" id="BDRX01000023">
    <property type="protein sequence ID" value="GBF91247.1"/>
    <property type="molecule type" value="Genomic_DNA"/>
</dbReference>
<feature type="compositionally biased region" description="Low complexity" evidence="5">
    <location>
        <begin position="290"/>
        <end position="311"/>
    </location>
</feature>
<protein>
    <recommendedName>
        <fullName evidence="6">DNA endonuclease activator Ctp1 C-terminal domain-containing protein</fullName>
    </recommendedName>
</protein>
<evidence type="ECO:0000256" key="2">
    <source>
        <dbReference type="ARBA" id="ARBA00022763"/>
    </source>
</evidence>
<feature type="compositionally biased region" description="Gly residues" evidence="5">
    <location>
        <begin position="453"/>
        <end position="467"/>
    </location>
</feature>
<feature type="region of interest" description="Disordered" evidence="5">
    <location>
        <begin position="733"/>
        <end position="760"/>
    </location>
</feature>
<feature type="compositionally biased region" description="Acidic residues" evidence="5">
    <location>
        <begin position="347"/>
        <end position="358"/>
    </location>
</feature>
<feature type="domain" description="DNA endonuclease activator Ctp1 C-terminal" evidence="6">
    <location>
        <begin position="601"/>
        <end position="637"/>
    </location>
</feature>
<evidence type="ECO:0000256" key="5">
    <source>
        <dbReference type="SAM" id="MobiDB-lite"/>
    </source>
</evidence>
<evidence type="ECO:0000259" key="6">
    <source>
        <dbReference type="Pfam" id="PF08573"/>
    </source>
</evidence>
<feature type="region of interest" description="Disordered" evidence="5">
    <location>
        <begin position="286"/>
        <end position="604"/>
    </location>
</feature>
<keyword evidence="2" id="KW-0227">DNA damage</keyword>
<evidence type="ECO:0000313" key="7">
    <source>
        <dbReference type="EMBL" id="GBF91247.1"/>
    </source>
</evidence>
<dbReference type="Proteomes" id="UP000247498">
    <property type="component" value="Unassembled WGS sequence"/>
</dbReference>
<dbReference type="PANTHER" id="PTHR45615">
    <property type="entry name" value="MYOSIN HEAVY CHAIN, NON-MUSCLE"/>
    <property type="match status" value="1"/>
</dbReference>
<dbReference type="OrthoDB" id="5801062at2759"/>